<comment type="caution">
    <text evidence="2">The sequence shown here is derived from an EMBL/GenBank/DDBJ whole genome shotgun (WGS) entry which is preliminary data.</text>
</comment>
<proteinExistence type="predicted"/>
<feature type="compositionally biased region" description="Basic and acidic residues" evidence="1">
    <location>
        <begin position="913"/>
        <end position="927"/>
    </location>
</feature>
<feature type="region of interest" description="Disordered" evidence="1">
    <location>
        <begin position="898"/>
        <end position="927"/>
    </location>
</feature>
<dbReference type="AlphaFoldDB" id="A0AAW1V8T0"/>
<gene>
    <name evidence="2" type="ORF">WA026_007196</name>
</gene>
<feature type="region of interest" description="Disordered" evidence="1">
    <location>
        <begin position="547"/>
        <end position="588"/>
    </location>
</feature>
<evidence type="ECO:0000313" key="2">
    <source>
        <dbReference type="EMBL" id="KAK9889828.1"/>
    </source>
</evidence>
<name>A0AAW1V8T0_9CUCU</name>
<protein>
    <submittedName>
        <fullName evidence="2">Uncharacterized protein</fullName>
    </submittedName>
</protein>
<feature type="region of interest" description="Disordered" evidence="1">
    <location>
        <begin position="410"/>
        <end position="434"/>
    </location>
</feature>
<sequence>MENEVQIQSLVKKLFNIYNAYKWSRSKLNLRKKKYLAKTKKGELHFKETSEIDTEIETTCHQRNIFVFTQTLPGCRKLNSYLNDPRKTKSSYSLLKEYSSQSSSTDFKTDSSYQWVCRCDSYASLQTYGNYHSVNVCTCPSCCCKKKKKYGTVNKKSITEIKGVKNTTIAILPKSVERLDETTITNADETKEVQVPPEYAASTSGILIKHYEDPRSILLGCDCKCEHNRRSVACQNSPGYCRICSTITFLDSSTPESIAARKSLQESTSSSTCSCPCEPSIVNKSANCRCCTNDTVNSCRQACVQTADRTCCCSNSLRRQSVATEIQRDKILVPTQYADDADPSQNISLILSDDMEKELMPEAYRDALPTNGDRYRRSIAMESRSQEKFLNGDRHRQSIAMDSRSQEKFLNGDRHRQRSAIDSRSQEQFLNGDRHRQSIAMESRSQEKFLNGDRHRQSIAMESRSQEKFLNPDRHRQSIAMESRSQEKFLNGHRHRQSIAMESRSQEKFLNGDRHRQSIAMESRSQEKFLNGDRPRQSIALESQEQFLNGDRQRRSMTMDSRSREQFSNSNRIPSETFGRSASMGLPSASTTHRTAEIDDNRPFWADLPKDFFLNLKSCECTCPRCLGIDKLNTTQTTNLLFENKIKDYYADLSQCLKNMPNNSLNSYPLRHKSSEVGTINEGVNTYNSVVVQTYTSSTHQSMHVGTCRQVNECCTCGKYAGSTVVHSPQASILVGGSVKGPSVQYIPLENTAQSRTTISQMNTSTSQRQPSQFTVNNLGKQGLDNCNCCCPDGKSIVDDDIFIGLGDTVGETDPFPGLTDTTKEEIRDLLKNMEETLHRESRLHKKNLTGIMKQLTKQAGEIKELKVHVKSVIQTKKTLTCQDVEKKLRKLDEIKKKEERQRKEKKKRKQRMEKEKKEKEKEKEKQKRKGKDSETCCKCSKQKNIGCCGQCCANRCCGCCGTCCGGCCVDLCDCCCSPFEKNCTCCCACADCCDTCWSCGCFASKNRDSVETHSHKCKCR</sequence>
<reference evidence="2 3" key="1">
    <citation type="submission" date="2023-03" db="EMBL/GenBank/DDBJ databases">
        <title>Genome insight into feeding habits of ladybird beetles.</title>
        <authorList>
            <person name="Li H.-S."/>
            <person name="Huang Y.-H."/>
            <person name="Pang H."/>
        </authorList>
    </citation>
    <scope>NUCLEOTIDE SEQUENCE [LARGE SCALE GENOMIC DNA]</scope>
    <source>
        <strain evidence="2">SYSU_2023b</strain>
        <tissue evidence="2">Whole body</tissue>
    </source>
</reference>
<evidence type="ECO:0000256" key="1">
    <source>
        <dbReference type="SAM" id="MobiDB-lite"/>
    </source>
</evidence>
<evidence type="ECO:0000313" key="3">
    <source>
        <dbReference type="Proteomes" id="UP001431783"/>
    </source>
</evidence>
<organism evidence="2 3">
    <name type="scientific">Henosepilachna vigintioctopunctata</name>
    <dbReference type="NCBI Taxonomy" id="420089"/>
    <lineage>
        <taxon>Eukaryota</taxon>
        <taxon>Metazoa</taxon>
        <taxon>Ecdysozoa</taxon>
        <taxon>Arthropoda</taxon>
        <taxon>Hexapoda</taxon>
        <taxon>Insecta</taxon>
        <taxon>Pterygota</taxon>
        <taxon>Neoptera</taxon>
        <taxon>Endopterygota</taxon>
        <taxon>Coleoptera</taxon>
        <taxon>Polyphaga</taxon>
        <taxon>Cucujiformia</taxon>
        <taxon>Coccinelloidea</taxon>
        <taxon>Coccinellidae</taxon>
        <taxon>Epilachninae</taxon>
        <taxon>Epilachnini</taxon>
        <taxon>Henosepilachna</taxon>
    </lineage>
</organism>
<dbReference type="EMBL" id="JARQZJ010000123">
    <property type="protein sequence ID" value="KAK9889828.1"/>
    <property type="molecule type" value="Genomic_DNA"/>
</dbReference>
<accession>A0AAW1V8T0</accession>
<dbReference type="Proteomes" id="UP001431783">
    <property type="component" value="Unassembled WGS sequence"/>
</dbReference>
<feature type="compositionally biased region" description="Polar residues" evidence="1">
    <location>
        <begin position="556"/>
        <end position="580"/>
    </location>
</feature>
<keyword evidence="3" id="KW-1185">Reference proteome</keyword>
<feature type="compositionally biased region" description="Basic and acidic residues" evidence="1">
    <location>
        <begin position="410"/>
        <end position="425"/>
    </location>
</feature>